<name>A0A4U0RCB3_9RHOB</name>
<dbReference type="NCBIfam" id="TIGR01879">
    <property type="entry name" value="hydantase"/>
    <property type="match status" value="1"/>
</dbReference>
<comment type="similarity">
    <text evidence="1">Belongs to the peptidase M20 family.</text>
</comment>
<evidence type="ECO:0000256" key="3">
    <source>
        <dbReference type="PIRSR" id="PIRSR001235-1"/>
    </source>
</evidence>
<evidence type="ECO:0000256" key="2">
    <source>
        <dbReference type="ARBA" id="ARBA00022801"/>
    </source>
</evidence>
<evidence type="ECO:0000259" key="4">
    <source>
        <dbReference type="Pfam" id="PF07687"/>
    </source>
</evidence>
<proteinExistence type="inferred from homology"/>
<dbReference type="NCBIfam" id="NF006771">
    <property type="entry name" value="PRK09290.1-5"/>
    <property type="match status" value="1"/>
</dbReference>
<gene>
    <name evidence="5" type="ORF">FA743_05555</name>
</gene>
<feature type="binding site" evidence="3">
    <location>
        <position position="82"/>
    </location>
    <ligand>
        <name>Zn(2+)</name>
        <dbReference type="ChEBI" id="CHEBI:29105"/>
        <label>1</label>
    </ligand>
</feature>
<keyword evidence="2 5" id="KW-0378">Hydrolase</keyword>
<dbReference type="PANTHER" id="PTHR32494">
    <property type="entry name" value="ALLANTOATE DEIMINASE-RELATED"/>
    <property type="match status" value="1"/>
</dbReference>
<feature type="binding site" evidence="3">
    <location>
        <position position="128"/>
    </location>
    <ligand>
        <name>Zn(2+)</name>
        <dbReference type="ChEBI" id="CHEBI:29105"/>
        <label>2</label>
    </ligand>
</feature>
<dbReference type="GO" id="GO:0016813">
    <property type="term" value="F:hydrolase activity, acting on carbon-nitrogen (but not peptide) bonds, in linear amidines"/>
    <property type="evidence" value="ECO:0007669"/>
    <property type="project" value="InterPro"/>
</dbReference>
<dbReference type="InterPro" id="IPR011650">
    <property type="entry name" value="Peptidase_M20_dimer"/>
</dbReference>
<dbReference type="InterPro" id="IPR010158">
    <property type="entry name" value="Amidase_Cbmase"/>
</dbReference>
<comment type="caution">
    <text evidence="5">The sequence shown here is derived from an EMBL/GenBank/DDBJ whole genome shotgun (WGS) entry which is preliminary data.</text>
</comment>
<dbReference type="AlphaFoldDB" id="A0A4U0RCB3"/>
<dbReference type="Proteomes" id="UP000309747">
    <property type="component" value="Unassembled WGS sequence"/>
</dbReference>
<feature type="binding site" evidence="3">
    <location>
        <position position="193"/>
    </location>
    <ligand>
        <name>Zn(2+)</name>
        <dbReference type="ChEBI" id="CHEBI:29105"/>
        <label>1</label>
    </ligand>
</feature>
<feature type="domain" description="Peptidase M20 dimerisation" evidence="4">
    <location>
        <begin position="215"/>
        <end position="313"/>
    </location>
</feature>
<dbReference type="GO" id="GO:0046872">
    <property type="term" value="F:metal ion binding"/>
    <property type="evidence" value="ECO:0007669"/>
    <property type="project" value="UniProtKB-KW"/>
</dbReference>
<dbReference type="Gene3D" id="3.40.630.10">
    <property type="entry name" value="Zn peptidases"/>
    <property type="match status" value="1"/>
</dbReference>
<feature type="binding site" evidence="3">
    <location>
        <position position="93"/>
    </location>
    <ligand>
        <name>Zn(2+)</name>
        <dbReference type="ChEBI" id="CHEBI:29105"/>
        <label>2</label>
    </ligand>
</feature>
<evidence type="ECO:0000313" key="5">
    <source>
        <dbReference type="EMBL" id="TJZ92963.1"/>
    </source>
</evidence>
<evidence type="ECO:0000313" key="6">
    <source>
        <dbReference type="Proteomes" id="UP000309747"/>
    </source>
</evidence>
<protein>
    <submittedName>
        <fullName evidence="5">Zn-dependent hydrolase</fullName>
    </submittedName>
</protein>
<dbReference type="SUPFAM" id="SSF55031">
    <property type="entry name" value="Bacterial exopeptidase dimerisation domain"/>
    <property type="match status" value="1"/>
</dbReference>
<keyword evidence="3" id="KW-0479">Metal-binding</keyword>
<dbReference type="RefSeq" id="WP_136884883.1">
    <property type="nucleotide sequence ID" value="NZ_SUNI01000003.1"/>
</dbReference>
<keyword evidence="6" id="KW-1185">Reference proteome</keyword>
<evidence type="ECO:0000256" key="1">
    <source>
        <dbReference type="ARBA" id="ARBA00006153"/>
    </source>
</evidence>
<reference evidence="5 6" key="1">
    <citation type="submission" date="2019-04" db="EMBL/GenBank/DDBJ databases">
        <authorList>
            <person name="Li J."/>
        </authorList>
    </citation>
    <scope>NUCLEOTIDE SEQUENCE [LARGE SCALE GENOMIC DNA]</scope>
    <source>
        <strain evidence="5 6">KCTC 42687</strain>
    </source>
</reference>
<feature type="binding site" evidence="3">
    <location>
        <position position="384"/>
    </location>
    <ligand>
        <name>Zn(2+)</name>
        <dbReference type="ChEBI" id="CHEBI:29105"/>
        <label>2</label>
    </ligand>
</feature>
<dbReference type="OrthoDB" id="9808195at2"/>
<sequence>MTGFADARRIEALIEGIDRFNATPGQGTTRLTYSPEYAQARNFVASQMVEAGLAVREDAVGNVFGRIEGTNPGLAPILVGSHLDSVPNGGRFDGPAGVVAGIETAFLFRDLGLRPERPVEVIALIEEEGARFGGGLFGSRLLTGQVDPATLEDLRDDDGISAADAMRDYGLDPARAGQAALAPGAVHAFLELHIEQGPVLEAEGRDIAIVDRIVGLAQLKVTVRGRAGHAGTTPMDQRRDALVGAVGILSHLPDLARQLGRDSVLTVGKMEVLPGGANVIPDHVWFTVDLRAPAEADVRQLIDMVHATAAHAQGNGLTCTVEQQLYAAPTPLSGQIHAALTGQADALGVSHRVMVSGAGHDAMIMAGVAPTGLIFVPSRGGISHAPEEWTDYLQLARGIDVIFATIRQMSNARPG</sequence>
<comment type="cofactor">
    <cofactor evidence="3">
        <name>Zn(2+)</name>
        <dbReference type="ChEBI" id="CHEBI:29105"/>
    </cofactor>
    <text evidence="3">Binds 2 Zn(2+) ions per subunit.</text>
</comment>
<accession>A0A4U0RCB3</accession>
<dbReference type="EMBL" id="SUNI01000003">
    <property type="protein sequence ID" value="TJZ92963.1"/>
    <property type="molecule type" value="Genomic_DNA"/>
</dbReference>
<dbReference type="InterPro" id="IPR002933">
    <property type="entry name" value="Peptidase_M20"/>
</dbReference>
<dbReference type="CDD" id="cd03884">
    <property type="entry name" value="M20_bAS"/>
    <property type="match status" value="1"/>
</dbReference>
<organism evidence="5 6">
    <name type="scientific">Paracoccus gahaiensis</name>
    <dbReference type="NCBI Taxonomy" id="1706839"/>
    <lineage>
        <taxon>Bacteria</taxon>
        <taxon>Pseudomonadati</taxon>
        <taxon>Pseudomonadota</taxon>
        <taxon>Alphaproteobacteria</taxon>
        <taxon>Rhodobacterales</taxon>
        <taxon>Paracoccaceae</taxon>
        <taxon>Paracoccus</taxon>
    </lineage>
</organism>
<dbReference type="Gene3D" id="3.30.70.360">
    <property type="match status" value="1"/>
</dbReference>
<dbReference type="Pfam" id="PF07687">
    <property type="entry name" value="M20_dimer"/>
    <property type="match status" value="1"/>
</dbReference>
<keyword evidence="3" id="KW-0862">Zinc</keyword>
<feature type="binding site" evidence="3">
    <location>
        <position position="93"/>
    </location>
    <ligand>
        <name>Zn(2+)</name>
        <dbReference type="ChEBI" id="CHEBI:29105"/>
        <label>1</label>
    </ligand>
</feature>
<dbReference type="PANTHER" id="PTHR32494:SF5">
    <property type="entry name" value="ALLANTOATE AMIDOHYDROLASE"/>
    <property type="match status" value="1"/>
</dbReference>
<dbReference type="InterPro" id="IPR036264">
    <property type="entry name" value="Bact_exopeptidase_dim_dom"/>
</dbReference>
<dbReference type="PIRSF" id="PIRSF001235">
    <property type="entry name" value="Amidase_carbamoylase"/>
    <property type="match status" value="1"/>
</dbReference>
<dbReference type="Pfam" id="PF01546">
    <property type="entry name" value="Peptidase_M20"/>
    <property type="match status" value="1"/>
</dbReference>
<dbReference type="SUPFAM" id="SSF53187">
    <property type="entry name" value="Zn-dependent exopeptidases"/>
    <property type="match status" value="1"/>
</dbReference>